<organism evidence="2 3">
    <name type="scientific">Streptomyces albiaxialis</name>
    <dbReference type="NCBI Taxonomy" id="329523"/>
    <lineage>
        <taxon>Bacteria</taxon>
        <taxon>Bacillati</taxon>
        <taxon>Actinomycetota</taxon>
        <taxon>Actinomycetes</taxon>
        <taxon>Kitasatosporales</taxon>
        <taxon>Streptomycetaceae</taxon>
        <taxon>Streptomyces</taxon>
    </lineage>
</organism>
<name>A0ABN2VMR1_9ACTN</name>
<protein>
    <submittedName>
        <fullName evidence="2">Uncharacterized protein</fullName>
    </submittedName>
</protein>
<evidence type="ECO:0000256" key="1">
    <source>
        <dbReference type="SAM" id="MobiDB-lite"/>
    </source>
</evidence>
<feature type="compositionally biased region" description="Low complexity" evidence="1">
    <location>
        <begin position="53"/>
        <end position="79"/>
    </location>
</feature>
<evidence type="ECO:0000313" key="2">
    <source>
        <dbReference type="EMBL" id="GAA2065762.1"/>
    </source>
</evidence>
<gene>
    <name evidence="2" type="ORF">GCM10009801_11430</name>
</gene>
<feature type="region of interest" description="Disordered" evidence="1">
    <location>
        <begin position="1"/>
        <end position="110"/>
    </location>
</feature>
<comment type="caution">
    <text evidence="2">The sequence shown here is derived from an EMBL/GenBank/DDBJ whole genome shotgun (WGS) entry which is preliminary data.</text>
</comment>
<evidence type="ECO:0000313" key="3">
    <source>
        <dbReference type="Proteomes" id="UP001500016"/>
    </source>
</evidence>
<proteinExistence type="predicted"/>
<feature type="compositionally biased region" description="Basic and acidic residues" evidence="1">
    <location>
        <begin position="101"/>
        <end position="110"/>
    </location>
</feature>
<dbReference type="RefSeq" id="WP_344524668.1">
    <property type="nucleotide sequence ID" value="NZ_BAAAPE010000002.1"/>
</dbReference>
<accession>A0ABN2VMR1</accession>
<keyword evidence="3" id="KW-1185">Reference proteome</keyword>
<dbReference type="Proteomes" id="UP001500016">
    <property type="component" value="Unassembled WGS sequence"/>
</dbReference>
<dbReference type="EMBL" id="BAAAPE010000002">
    <property type="protein sequence ID" value="GAA2065762.1"/>
    <property type="molecule type" value="Genomic_DNA"/>
</dbReference>
<sequence>MRENPTARARPQHRVRRNLAEDGTPSDAHAPRVPQAAAPPRDTDEHRRTLVGARRTAAGAEAPPGAHAARAAAVAYATDPPRDADGSAAHRRGPARTPNARTREEAMDHE</sequence>
<reference evidence="2 3" key="1">
    <citation type="journal article" date="2019" name="Int. J. Syst. Evol. Microbiol.">
        <title>The Global Catalogue of Microorganisms (GCM) 10K type strain sequencing project: providing services to taxonomists for standard genome sequencing and annotation.</title>
        <authorList>
            <consortium name="The Broad Institute Genomics Platform"/>
            <consortium name="The Broad Institute Genome Sequencing Center for Infectious Disease"/>
            <person name="Wu L."/>
            <person name="Ma J."/>
        </authorList>
    </citation>
    <scope>NUCLEOTIDE SEQUENCE [LARGE SCALE GENOMIC DNA]</scope>
    <source>
        <strain evidence="2 3">JCM 15478</strain>
    </source>
</reference>
<feature type="compositionally biased region" description="Low complexity" evidence="1">
    <location>
        <begin position="31"/>
        <end position="40"/>
    </location>
</feature>